<accession>A9US01</accession>
<comment type="subcellular location">
    <subcellularLocation>
        <location evidence="1">Membrane</location>
        <topology evidence="1">Multi-pass membrane protein</topology>
    </subcellularLocation>
</comment>
<evidence type="ECO:0000256" key="2">
    <source>
        <dbReference type="ARBA" id="ARBA00006293"/>
    </source>
</evidence>
<dbReference type="EMBL" id="CH991544">
    <property type="protein sequence ID" value="EDQ91693.1"/>
    <property type="molecule type" value="Genomic_DNA"/>
</dbReference>
<evidence type="ECO:0000313" key="8">
    <source>
        <dbReference type="EMBL" id="EDQ91693.1"/>
    </source>
</evidence>
<dbReference type="FunCoup" id="A9US01">
    <property type="interactions" value="898"/>
</dbReference>
<comment type="similarity">
    <text evidence="2">Belongs to the unc-50 family.</text>
</comment>
<feature type="transmembrane region" description="Helical" evidence="7">
    <location>
        <begin position="152"/>
        <end position="179"/>
    </location>
</feature>
<dbReference type="Proteomes" id="UP000001357">
    <property type="component" value="Unassembled WGS sequence"/>
</dbReference>
<keyword evidence="3 7" id="KW-0812">Transmembrane</keyword>
<dbReference type="OMA" id="YRNFMYR"/>
<dbReference type="eggNOG" id="KOG3012">
    <property type="taxonomic scope" value="Eukaryota"/>
</dbReference>
<evidence type="ECO:0008006" key="10">
    <source>
        <dbReference type="Google" id="ProtNLM"/>
    </source>
</evidence>
<feature type="transmembrane region" description="Helical" evidence="7">
    <location>
        <begin position="185"/>
        <end position="211"/>
    </location>
</feature>
<dbReference type="PANTHER" id="PTHR12841">
    <property type="entry name" value="PROTEIN UNC-50 HOMOLOG"/>
    <property type="match status" value="1"/>
</dbReference>
<dbReference type="KEGG" id="mbr:MONBRDRAFT_19514"/>
<reference evidence="8 9" key="1">
    <citation type="journal article" date="2008" name="Nature">
        <title>The genome of the choanoflagellate Monosiga brevicollis and the origin of metazoans.</title>
        <authorList>
            <consortium name="JGI Sequencing"/>
            <person name="King N."/>
            <person name="Westbrook M.J."/>
            <person name="Young S.L."/>
            <person name="Kuo A."/>
            <person name="Abedin M."/>
            <person name="Chapman J."/>
            <person name="Fairclough S."/>
            <person name="Hellsten U."/>
            <person name="Isogai Y."/>
            <person name="Letunic I."/>
            <person name="Marr M."/>
            <person name="Pincus D."/>
            <person name="Putnam N."/>
            <person name="Rokas A."/>
            <person name="Wright K.J."/>
            <person name="Zuzow R."/>
            <person name="Dirks W."/>
            <person name="Good M."/>
            <person name="Goodstein D."/>
            <person name="Lemons D."/>
            <person name="Li W."/>
            <person name="Lyons J.B."/>
            <person name="Morris A."/>
            <person name="Nichols S."/>
            <person name="Richter D.J."/>
            <person name="Salamov A."/>
            <person name="Bork P."/>
            <person name="Lim W.A."/>
            <person name="Manning G."/>
            <person name="Miller W.T."/>
            <person name="McGinnis W."/>
            <person name="Shapiro H."/>
            <person name="Tjian R."/>
            <person name="Grigoriev I.V."/>
            <person name="Rokhsar D."/>
        </authorList>
    </citation>
    <scope>NUCLEOTIDE SEQUENCE [LARGE SCALE GENOMIC DNA]</scope>
    <source>
        <strain evidence="9">MX1 / ATCC 50154</strain>
    </source>
</reference>
<dbReference type="Pfam" id="PF05216">
    <property type="entry name" value="UNC-50"/>
    <property type="match status" value="1"/>
</dbReference>
<feature type="transmembrane region" description="Helical" evidence="7">
    <location>
        <begin position="80"/>
        <end position="103"/>
    </location>
</feature>
<dbReference type="AlphaFoldDB" id="A9US01"/>
<keyword evidence="4 7" id="KW-1133">Transmembrane helix</keyword>
<evidence type="ECO:0000256" key="4">
    <source>
        <dbReference type="ARBA" id="ARBA00022989"/>
    </source>
</evidence>
<dbReference type="PANTHER" id="PTHR12841:SF6">
    <property type="entry name" value="PROTEIN UNC-50 HOMOLOG"/>
    <property type="match status" value="1"/>
</dbReference>
<keyword evidence="9" id="KW-1185">Reference proteome</keyword>
<name>A9US01_MONBE</name>
<evidence type="ECO:0000313" key="9">
    <source>
        <dbReference type="Proteomes" id="UP000001357"/>
    </source>
</evidence>
<evidence type="ECO:0000256" key="1">
    <source>
        <dbReference type="ARBA" id="ARBA00004141"/>
    </source>
</evidence>
<dbReference type="STRING" id="81824.A9US01"/>
<proteinExistence type="inferred from homology"/>
<sequence length="263" mass="30283">MASSSGNYGPLPGSPRPRSSGLVSHGRWKFVRRLVDFRQMDFEMALHQMLYLIISPSRVYRSFKYQKNTKNQWARDDPAFLVLLAFFLTISSVCCALVFGLHFGQLLELVLWVIFVDCIGVGLIISTGLWFFSNRFLVAPAMSQYVEQTVELGYAFDVHCNAFFPVVLVLHCIQIALISVVSQPWFISVVLADTLWLLALVYYIYITFLGYSSLPFLHRTEIYLYPIAGVVVLYWVAILTRWNVSMSVFRYYGFHHNYPPLQT</sequence>
<dbReference type="InParanoid" id="A9US01"/>
<keyword evidence="5 7" id="KW-0472">Membrane</keyword>
<evidence type="ECO:0000256" key="7">
    <source>
        <dbReference type="SAM" id="Phobius"/>
    </source>
</evidence>
<dbReference type="RefSeq" id="XP_001742979.1">
    <property type="nucleotide sequence ID" value="XM_001742927.1"/>
</dbReference>
<feature type="transmembrane region" description="Helical" evidence="7">
    <location>
        <begin position="223"/>
        <end position="242"/>
    </location>
</feature>
<feature type="transmembrane region" description="Helical" evidence="7">
    <location>
        <begin position="109"/>
        <end position="132"/>
    </location>
</feature>
<evidence type="ECO:0000256" key="6">
    <source>
        <dbReference type="SAM" id="MobiDB-lite"/>
    </source>
</evidence>
<feature type="region of interest" description="Disordered" evidence="6">
    <location>
        <begin position="1"/>
        <end position="22"/>
    </location>
</feature>
<evidence type="ECO:0000256" key="5">
    <source>
        <dbReference type="ARBA" id="ARBA00023136"/>
    </source>
</evidence>
<dbReference type="GO" id="GO:0000139">
    <property type="term" value="C:Golgi membrane"/>
    <property type="evidence" value="ECO:0000318"/>
    <property type="project" value="GO_Central"/>
</dbReference>
<gene>
    <name evidence="8" type="ORF">MONBRDRAFT_19514</name>
</gene>
<dbReference type="GeneID" id="5888467"/>
<evidence type="ECO:0000256" key="3">
    <source>
        <dbReference type="ARBA" id="ARBA00022692"/>
    </source>
</evidence>
<dbReference type="InterPro" id="IPR007881">
    <property type="entry name" value="UNC-50"/>
</dbReference>
<protein>
    <recommendedName>
        <fullName evidence="10">UNC-50 family protein</fullName>
    </recommendedName>
</protein>
<organism evidence="8 9">
    <name type="scientific">Monosiga brevicollis</name>
    <name type="common">Choanoflagellate</name>
    <dbReference type="NCBI Taxonomy" id="81824"/>
    <lineage>
        <taxon>Eukaryota</taxon>
        <taxon>Choanoflagellata</taxon>
        <taxon>Craspedida</taxon>
        <taxon>Salpingoecidae</taxon>
        <taxon>Monosiga</taxon>
    </lineage>
</organism>